<keyword evidence="2" id="KW-1185">Reference proteome</keyword>
<accession>A0AAV9Z487</accession>
<dbReference type="AlphaFoldDB" id="A0AAV9Z487"/>
<dbReference type="Proteomes" id="UP001362999">
    <property type="component" value="Unassembled WGS sequence"/>
</dbReference>
<protein>
    <submittedName>
        <fullName evidence="1">Uncharacterized protein</fullName>
    </submittedName>
</protein>
<evidence type="ECO:0000313" key="1">
    <source>
        <dbReference type="EMBL" id="KAK6971403.1"/>
    </source>
</evidence>
<comment type="caution">
    <text evidence="1">The sequence shown here is derived from an EMBL/GenBank/DDBJ whole genome shotgun (WGS) entry which is preliminary data.</text>
</comment>
<gene>
    <name evidence="1" type="ORF">R3P38DRAFT_2813900</name>
</gene>
<sequence length="100" mass="11626">MMWSKMWFFANNIQHQTRDCRNSSAHMIHEYIDHACVKHLSRRNDFQAPDLCILMNGYTANHETALWSETIRLFLERAVPSLFTANDACMPGEIATFYAA</sequence>
<proteinExistence type="predicted"/>
<name>A0AAV9Z487_9AGAR</name>
<evidence type="ECO:0000313" key="2">
    <source>
        <dbReference type="Proteomes" id="UP001362999"/>
    </source>
</evidence>
<organism evidence="1 2">
    <name type="scientific">Favolaschia claudopus</name>
    <dbReference type="NCBI Taxonomy" id="2862362"/>
    <lineage>
        <taxon>Eukaryota</taxon>
        <taxon>Fungi</taxon>
        <taxon>Dikarya</taxon>
        <taxon>Basidiomycota</taxon>
        <taxon>Agaricomycotina</taxon>
        <taxon>Agaricomycetes</taxon>
        <taxon>Agaricomycetidae</taxon>
        <taxon>Agaricales</taxon>
        <taxon>Marasmiineae</taxon>
        <taxon>Mycenaceae</taxon>
        <taxon>Favolaschia</taxon>
    </lineage>
</organism>
<dbReference type="EMBL" id="JAWWNJ010000213">
    <property type="protein sequence ID" value="KAK6971403.1"/>
    <property type="molecule type" value="Genomic_DNA"/>
</dbReference>
<reference evidence="1 2" key="1">
    <citation type="journal article" date="2024" name="J Genomics">
        <title>Draft genome sequencing and assembly of Favolaschia claudopus CIRM-BRFM 2984 isolated from oak limbs.</title>
        <authorList>
            <person name="Navarro D."/>
            <person name="Drula E."/>
            <person name="Chaduli D."/>
            <person name="Cazenave R."/>
            <person name="Ahrendt S."/>
            <person name="Wang J."/>
            <person name="Lipzen A."/>
            <person name="Daum C."/>
            <person name="Barry K."/>
            <person name="Grigoriev I.V."/>
            <person name="Favel A."/>
            <person name="Rosso M.N."/>
            <person name="Martin F."/>
        </authorList>
    </citation>
    <scope>NUCLEOTIDE SEQUENCE [LARGE SCALE GENOMIC DNA]</scope>
    <source>
        <strain evidence="1 2">CIRM-BRFM 2984</strain>
    </source>
</reference>